<accession>A0A844GEP3</accession>
<dbReference type="InterPro" id="IPR006015">
    <property type="entry name" value="Universal_stress_UspA"/>
</dbReference>
<dbReference type="PIRSF" id="PIRSF006276">
    <property type="entry name" value="UspA"/>
    <property type="match status" value="1"/>
</dbReference>
<name>A0A844GEP3_9NEIS</name>
<comment type="caution">
    <text evidence="4">The sequence shown here is derived from an EMBL/GenBank/DDBJ whole genome shotgun (WGS) entry which is preliminary data.</text>
</comment>
<protein>
    <recommendedName>
        <fullName evidence="2">Universal stress protein</fullName>
    </recommendedName>
</protein>
<keyword evidence="5" id="KW-1185">Reference proteome</keyword>
<evidence type="ECO:0000313" key="4">
    <source>
        <dbReference type="EMBL" id="MTD33015.1"/>
    </source>
</evidence>
<comment type="subcellular location">
    <subcellularLocation>
        <location evidence="2">Cytoplasm</location>
    </subcellularLocation>
</comment>
<sequence length="163" mass="17750">MYQHIVVAVDGSHNADKALQQAILLAKQFNSQLTLAHIAGLRDLATEGIGLLSTSQLHELAFKEGRAILEAAEQEALRAGVTKVETHVGESWDGGKEMAEALIDFAQRQSADLIVLGTHGRKGLNHLLLGSFAENMLRLSRCPLLVIRNPSPDQEHQPTLPHL</sequence>
<reference evidence="4 5" key="1">
    <citation type="submission" date="2019-11" db="EMBL/GenBank/DDBJ databases">
        <title>Draft genome sequence of Paludibacterium sp. dN18-1.</title>
        <authorList>
            <person name="Im W.-T."/>
        </authorList>
    </citation>
    <scope>NUCLEOTIDE SEQUENCE [LARGE SCALE GENOMIC DNA]</scope>
    <source>
        <strain evidence="5">dN 18-1</strain>
    </source>
</reference>
<evidence type="ECO:0000313" key="5">
    <source>
        <dbReference type="Proteomes" id="UP000446658"/>
    </source>
</evidence>
<dbReference type="PRINTS" id="PR01438">
    <property type="entry name" value="UNVRSLSTRESS"/>
</dbReference>
<dbReference type="RefSeq" id="WP_230369697.1">
    <property type="nucleotide sequence ID" value="NZ_WLYX01000001.1"/>
</dbReference>
<dbReference type="GO" id="GO:0005737">
    <property type="term" value="C:cytoplasm"/>
    <property type="evidence" value="ECO:0007669"/>
    <property type="project" value="UniProtKB-SubCell"/>
</dbReference>
<comment type="similarity">
    <text evidence="1 2">Belongs to the universal stress protein A family.</text>
</comment>
<organism evidence="4 5">
    <name type="scientific">Paludibacterium denitrificans</name>
    <dbReference type="NCBI Taxonomy" id="2675226"/>
    <lineage>
        <taxon>Bacteria</taxon>
        <taxon>Pseudomonadati</taxon>
        <taxon>Pseudomonadota</taxon>
        <taxon>Betaproteobacteria</taxon>
        <taxon>Neisseriales</taxon>
        <taxon>Chromobacteriaceae</taxon>
        <taxon>Paludibacterium</taxon>
    </lineage>
</organism>
<dbReference type="Proteomes" id="UP000446658">
    <property type="component" value="Unassembled WGS sequence"/>
</dbReference>
<dbReference type="Gene3D" id="3.40.50.620">
    <property type="entry name" value="HUPs"/>
    <property type="match status" value="1"/>
</dbReference>
<evidence type="ECO:0000256" key="2">
    <source>
        <dbReference type="PIRNR" id="PIRNR006276"/>
    </source>
</evidence>
<dbReference type="CDD" id="cd00293">
    <property type="entry name" value="USP-like"/>
    <property type="match status" value="1"/>
</dbReference>
<gene>
    <name evidence="4" type="ORF">GKE73_06815</name>
</gene>
<dbReference type="PANTHER" id="PTHR46268">
    <property type="entry name" value="STRESS RESPONSE PROTEIN NHAX"/>
    <property type="match status" value="1"/>
</dbReference>
<dbReference type="InterPro" id="IPR006016">
    <property type="entry name" value="UspA"/>
</dbReference>
<dbReference type="InterPro" id="IPR014729">
    <property type="entry name" value="Rossmann-like_a/b/a_fold"/>
</dbReference>
<evidence type="ECO:0000259" key="3">
    <source>
        <dbReference type="Pfam" id="PF00582"/>
    </source>
</evidence>
<dbReference type="SUPFAM" id="SSF52402">
    <property type="entry name" value="Adenine nucleotide alpha hydrolases-like"/>
    <property type="match status" value="1"/>
</dbReference>
<keyword evidence="2" id="KW-0963">Cytoplasm</keyword>
<dbReference type="PANTHER" id="PTHR46268:SF15">
    <property type="entry name" value="UNIVERSAL STRESS PROTEIN HP_0031"/>
    <property type="match status" value="1"/>
</dbReference>
<dbReference type="AlphaFoldDB" id="A0A844GEP3"/>
<proteinExistence type="inferred from homology"/>
<feature type="domain" description="UspA" evidence="3">
    <location>
        <begin position="1"/>
        <end position="148"/>
    </location>
</feature>
<dbReference type="Pfam" id="PF00582">
    <property type="entry name" value="Usp"/>
    <property type="match status" value="1"/>
</dbReference>
<dbReference type="EMBL" id="WLYX01000001">
    <property type="protein sequence ID" value="MTD33015.1"/>
    <property type="molecule type" value="Genomic_DNA"/>
</dbReference>
<evidence type="ECO:0000256" key="1">
    <source>
        <dbReference type="ARBA" id="ARBA00008791"/>
    </source>
</evidence>